<dbReference type="Pfam" id="PF00226">
    <property type="entry name" value="DnaJ"/>
    <property type="match status" value="1"/>
</dbReference>
<evidence type="ECO:0000313" key="3">
    <source>
        <dbReference type="Proteomes" id="UP001281410"/>
    </source>
</evidence>
<evidence type="ECO:0000259" key="1">
    <source>
        <dbReference type="PROSITE" id="PS50076"/>
    </source>
</evidence>
<gene>
    <name evidence="2" type="ORF">Dsin_005421</name>
</gene>
<reference evidence="2" key="1">
    <citation type="journal article" date="2023" name="Plant J.">
        <title>Genome sequences and population genomics provide insights into the demographic history, inbreeding, and mutation load of two 'living fossil' tree species of Dipteronia.</title>
        <authorList>
            <person name="Feng Y."/>
            <person name="Comes H.P."/>
            <person name="Chen J."/>
            <person name="Zhu S."/>
            <person name="Lu R."/>
            <person name="Zhang X."/>
            <person name="Li P."/>
            <person name="Qiu J."/>
            <person name="Olsen K.M."/>
            <person name="Qiu Y."/>
        </authorList>
    </citation>
    <scope>NUCLEOTIDE SEQUENCE</scope>
    <source>
        <strain evidence="2">NBL</strain>
    </source>
</reference>
<keyword evidence="3" id="KW-1185">Reference proteome</keyword>
<sequence>MIHPNGECNWYKVLGIEQHSVSCQDITHQFMKLAKMIDPEVHSLSAAPRSLKHITMAWENLGEPDKRSAYHARVCLPPPILESCNWRSRWRLLPRKEADWRHCWKLLHRKDAESS</sequence>
<dbReference type="AlphaFoldDB" id="A0AAE0AXV5"/>
<comment type="caution">
    <text evidence="2">The sequence shown here is derived from an EMBL/GenBank/DDBJ whole genome shotgun (WGS) entry which is preliminary data.</text>
</comment>
<accession>A0AAE0AXV5</accession>
<name>A0AAE0AXV5_9ROSI</name>
<dbReference type="PROSITE" id="PS50076">
    <property type="entry name" value="DNAJ_2"/>
    <property type="match status" value="1"/>
</dbReference>
<dbReference type="InterPro" id="IPR001623">
    <property type="entry name" value="DnaJ_domain"/>
</dbReference>
<proteinExistence type="predicted"/>
<dbReference type="Gene3D" id="1.10.287.110">
    <property type="entry name" value="DnaJ domain"/>
    <property type="match status" value="1"/>
</dbReference>
<organism evidence="2 3">
    <name type="scientific">Dipteronia sinensis</name>
    <dbReference type="NCBI Taxonomy" id="43782"/>
    <lineage>
        <taxon>Eukaryota</taxon>
        <taxon>Viridiplantae</taxon>
        <taxon>Streptophyta</taxon>
        <taxon>Embryophyta</taxon>
        <taxon>Tracheophyta</taxon>
        <taxon>Spermatophyta</taxon>
        <taxon>Magnoliopsida</taxon>
        <taxon>eudicotyledons</taxon>
        <taxon>Gunneridae</taxon>
        <taxon>Pentapetalae</taxon>
        <taxon>rosids</taxon>
        <taxon>malvids</taxon>
        <taxon>Sapindales</taxon>
        <taxon>Sapindaceae</taxon>
        <taxon>Hippocastanoideae</taxon>
        <taxon>Acereae</taxon>
        <taxon>Dipteronia</taxon>
    </lineage>
</organism>
<dbReference type="InterPro" id="IPR036869">
    <property type="entry name" value="J_dom_sf"/>
</dbReference>
<dbReference type="SUPFAM" id="SSF46565">
    <property type="entry name" value="Chaperone J-domain"/>
    <property type="match status" value="1"/>
</dbReference>
<evidence type="ECO:0000313" key="2">
    <source>
        <dbReference type="EMBL" id="KAK3225559.1"/>
    </source>
</evidence>
<dbReference type="Proteomes" id="UP001281410">
    <property type="component" value="Unassembled WGS sequence"/>
</dbReference>
<feature type="domain" description="J" evidence="1">
    <location>
        <begin position="9"/>
        <end position="74"/>
    </location>
</feature>
<protein>
    <recommendedName>
        <fullName evidence="1">J domain-containing protein</fullName>
    </recommendedName>
</protein>
<dbReference type="EMBL" id="JANJYJ010000002">
    <property type="protein sequence ID" value="KAK3225559.1"/>
    <property type="molecule type" value="Genomic_DNA"/>
</dbReference>